<sequence>MPTPYWIAVTVHVLAALGWLGGMFFLALVGAPVLRQVEPPALRQQLFQQLGLRFRTVGWALLATLLATGLLVLHYRGLLRWSGVLGAPAFWRTATGHALAAKLAAVTVMLTVSLVHDFVLGPVAGRLAAGSPSALRLRRRAAWLARVNALVGVVLVVAAMRLARG</sequence>
<keyword evidence="4 5" id="KW-0472">Membrane</keyword>
<evidence type="ECO:0000256" key="2">
    <source>
        <dbReference type="ARBA" id="ARBA00022692"/>
    </source>
</evidence>
<accession>A0AA37Q7K1</accession>
<dbReference type="RefSeq" id="WP_284348270.1">
    <property type="nucleotide sequence ID" value="NZ_BRXS01000001.1"/>
</dbReference>
<comment type="caution">
    <text evidence="7">The sequence shown here is derived from an EMBL/GenBank/DDBJ whole genome shotgun (WGS) entry which is preliminary data.</text>
</comment>
<gene>
    <name evidence="7" type="ORF">rosag_03390</name>
</gene>
<dbReference type="InterPro" id="IPR025423">
    <property type="entry name" value="TMEM205-like"/>
</dbReference>
<keyword evidence="8" id="KW-1185">Reference proteome</keyword>
<organism evidence="7 8">
    <name type="scientific">Roseisolibacter agri</name>
    <dbReference type="NCBI Taxonomy" id="2014610"/>
    <lineage>
        <taxon>Bacteria</taxon>
        <taxon>Pseudomonadati</taxon>
        <taxon>Gemmatimonadota</taxon>
        <taxon>Gemmatimonadia</taxon>
        <taxon>Gemmatimonadales</taxon>
        <taxon>Gemmatimonadaceae</taxon>
        <taxon>Roseisolibacter</taxon>
    </lineage>
</organism>
<name>A0AA37Q7K1_9BACT</name>
<evidence type="ECO:0000256" key="5">
    <source>
        <dbReference type="SAM" id="Phobius"/>
    </source>
</evidence>
<reference evidence="7" key="1">
    <citation type="submission" date="2022-08" db="EMBL/GenBank/DDBJ databases">
        <title>Draft genome sequencing of Roseisolibacter agri AW1220.</title>
        <authorList>
            <person name="Tobiishi Y."/>
            <person name="Tonouchi A."/>
        </authorList>
    </citation>
    <scope>NUCLEOTIDE SEQUENCE</scope>
    <source>
        <strain evidence="7">AW1220</strain>
    </source>
</reference>
<protein>
    <recommendedName>
        <fullName evidence="6">TMEM205-like domain-containing protein</fullName>
    </recommendedName>
</protein>
<dbReference type="Pfam" id="PF13664">
    <property type="entry name" value="DUF4149"/>
    <property type="match status" value="1"/>
</dbReference>
<feature type="transmembrane region" description="Helical" evidence="5">
    <location>
        <begin position="56"/>
        <end position="78"/>
    </location>
</feature>
<evidence type="ECO:0000256" key="3">
    <source>
        <dbReference type="ARBA" id="ARBA00022989"/>
    </source>
</evidence>
<dbReference type="EMBL" id="BRXS01000001">
    <property type="protein sequence ID" value="GLC23826.1"/>
    <property type="molecule type" value="Genomic_DNA"/>
</dbReference>
<dbReference type="GO" id="GO:0016020">
    <property type="term" value="C:membrane"/>
    <property type="evidence" value="ECO:0007669"/>
    <property type="project" value="UniProtKB-SubCell"/>
</dbReference>
<keyword evidence="3 5" id="KW-1133">Transmembrane helix</keyword>
<feature type="transmembrane region" description="Helical" evidence="5">
    <location>
        <begin position="6"/>
        <end position="35"/>
    </location>
</feature>
<proteinExistence type="predicted"/>
<evidence type="ECO:0000256" key="4">
    <source>
        <dbReference type="ARBA" id="ARBA00023136"/>
    </source>
</evidence>
<evidence type="ECO:0000259" key="6">
    <source>
        <dbReference type="Pfam" id="PF13664"/>
    </source>
</evidence>
<comment type="subcellular location">
    <subcellularLocation>
        <location evidence="1">Membrane</location>
    </subcellularLocation>
</comment>
<evidence type="ECO:0000313" key="8">
    <source>
        <dbReference type="Proteomes" id="UP001161325"/>
    </source>
</evidence>
<keyword evidence="2 5" id="KW-0812">Transmembrane</keyword>
<dbReference type="AlphaFoldDB" id="A0AA37Q7K1"/>
<feature type="transmembrane region" description="Helical" evidence="5">
    <location>
        <begin position="141"/>
        <end position="163"/>
    </location>
</feature>
<dbReference type="Proteomes" id="UP001161325">
    <property type="component" value="Unassembled WGS sequence"/>
</dbReference>
<evidence type="ECO:0000256" key="1">
    <source>
        <dbReference type="ARBA" id="ARBA00004370"/>
    </source>
</evidence>
<feature type="domain" description="TMEM205-like" evidence="6">
    <location>
        <begin position="18"/>
        <end position="128"/>
    </location>
</feature>
<feature type="transmembrane region" description="Helical" evidence="5">
    <location>
        <begin position="98"/>
        <end position="120"/>
    </location>
</feature>
<evidence type="ECO:0000313" key="7">
    <source>
        <dbReference type="EMBL" id="GLC23826.1"/>
    </source>
</evidence>